<dbReference type="KEGG" id="pmf:P9303_25861"/>
<dbReference type="EMBL" id="CP000554">
    <property type="protein sequence ID" value="ABM79317.1"/>
    <property type="molecule type" value="Genomic_DNA"/>
</dbReference>
<accession>A2CCV7</accession>
<name>A2CCV7_PROM3</name>
<proteinExistence type="predicted"/>
<evidence type="ECO:0000313" key="1">
    <source>
        <dbReference type="EMBL" id="ABM79317.1"/>
    </source>
</evidence>
<dbReference type="AlphaFoldDB" id="A2CCV7"/>
<gene>
    <name evidence="1" type="ordered locus">P9303_25861</name>
</gene>
<dbReference type="STRING" id="59922.P9303_25861"/>
<dbReference type="Proteomes" id="UP000002274">
    <property type="component" value="Chromosome"/>
</dbReference>
<sequence length="39" mass="4268">MITPRSWSNNDDCDTDANLAAIKQIGESAVKLDTNTQDD</sequence>
<reference evidence="1 2" key="1">
    <citation type="journal article" date="2007" name="PLoS Genet.">
        <title>Patterns and implications of gene gain and loss in the evolution of Prochlorococcus.</title>
        <authorList>
            <person name="Kettler G.C."/>
            <person name="Martiny A.C."/>
            <person name="Huang K."/>
            <person name="Zucker J."/>
            <person name="Coleman M.L."/>
            <person name="Rodrigue S."/>
            <person name="Chen F."/>
            <person name="Lapidus A."/>
            <person name="Ferriera S."/>
            <person name="Johnson J."/>
            <person name="Steglich C."/>
            <person name="Church G.M."/>
            <person name="Richardson P."/>
            <person name="Chisholm S.W."/>
        </authorList>
    </citation>
    <scope>NUCLEOTIDE SEQUENCE [LARGE SCALE GENOMIC DNA]</scope>
    <source>
        <strain evidence="1 2">MIT 9303</strain>
    </source>
</reference>
<evidence type="ECO:0000313" key="2">
    <source>
        <dbReference type="Proteomes" id="UP000002274"/>
    </source>
</evidence>
<protein>
    <submittedName>
        <fullName evidence="1">Uncharacterized protein</fullName>
    </submittedName>
</protein>
<organism evidence="1 2">
    <name type="scientific">Prochlorococcus marinus (strain MIT 9303)</name>
    <dbReference type="NCBI Taxonomy" id="59922"/>
    <lineage>
        <taxon>Bacteria</taxon>
        <taxon>Bacillati</taxon>
        <taxon>Cyanobacteriota</taxon>
        <taxon>Cyanophyceae</taxon>
        <taxon>Synechococcales</taxon>
        <taxon>Prochlorococcaceae</taxon>
        <taxon>Prochlorococcus</taxon>
    </lineage>
</organism>
<dbReference type="HOGENOM" id="CLU_3315232_0_0_3"/>